<comment type="caution">
    <text evidence="2">The sequence shown here is derived from an EMBL/GenBank/DDBJ whole genome shotgun (WGS) entry which is preliminary data.</text>
</comment>
<dbReference type="Proteomes" id="UP000730482">
    <property type="component" value="Unassembled WGS sequence"/>
</dbReference>
<keyword evidence="3" id="KW-1185">Reference proteome</keyword>
<dbReference type="EMBL" id="JAAFYZ010000129">
    <property type="protein sequence ID" value="MBS2551158.1"/>
    <property type="molecule type" value="Genomic_DNA"/>
</dbReference>
<feature type="region of interest" description="Disordered" evidence="1">
    <location>
        <begin position="1"/>
        <end position="25"/>
    </location>
</feature>
<name>A0ABS5KYM2_9ACTN</name>
<evidence type="ECO:0008006" key="4">
    <source>
        <dbReference type="Google" id="ProtNLM"/>
    </source>
</evidence>
<reference evidence="2 3" key="1">
    <citation type="submission" date="2020-02" db="EMBL/GenBank/DDBJ databases">
        <title>Acidophilic actinobacteria isolated from forest soil.</title>
        <authorList>
            <person name="Golinska P."/>
        </authorList>
    </citation>
    <scope>NUCLEOTIDE SEQUENCE [LARGE SCALE GENOMIC DNA]</scope>
    <source>
        <strain evidence="2 3">NL8</strain>
    </source>
</reference>
<sequence length="132" mass="14274">MGLFGKKSGEEQQADKRTSYADHPVFTLTTGMSTDQVAERIGPATETKTAAEVAAEFAGPGAVIDPAKLDPEEYWSYDDTPEGFNVAVLFREGLLTEVRVRKNGTNDIVARIDDQGLAAAKSYRGALHANRL</sequence>
<accession>A0ABS5KYM2</accession>
<feature type="compositionally biased region" description="Basic and acidic residues" evidence="1">
    <location>
        <begin position="7"/>
        <end position="20"/>
    </location>
</feature>
<evidence type="ECO:0000313" key="2">
    <source>
        <dbReference type="EMBL" id="MBS2551158.1"/>
    </source>
</evidence>
<gene>
    <name evidence="2" type="ORF">KGQ19_30250</name>
</gene>
<organism evidence="2 3">
    <name type="scientific">Catenulispora pinistramenti</name>
    <dbReference type="NCBI Taxonomy" id="2705254"/>
    <lineage>
        <taxon>Bacteria</taxon>
        <taxon>Bacillati</taxon>
        <taxon>Actinomycetota</taxon>
        <taxon>Actinomycetes</taxon>
        <taxon>Catenulisporales</taxon>
        <taxon>Catenulisporaceae</taxon>
        <taxon>Catenulispora</taxon>
    </lineage>
</organism>
<evidence type="ECO:0000256" key="1">
    <source>
        <dbReference type="SAM" id="MobiDB-lite"/>
    </source>
</evidence>
<protein>
    <recommendedName>
        <fullName evidence="4">Lipoprotein</fullName>
    </recommendedName>
</protein>
<proteinExistence type="predicted"/>
<evidence type="ECO:0000313" key="3">
    <source>
        <dbReference type="Proteomes" id="UP000730482"/>
    </source>
</evidence>
<dbReference type="RefSeq" id="WP_212015276.1">
    <property type="nucleotide sequence ID" value="NZ_JAAFYZ010000129.1"/>
</dbReference>